<gene>
    <name evidence="2" type="ORF">BRAFLDRAFT_76668</name>
</gene>
<sequence>MATGRVQSSHVNYHGEVPIVPGRLSVAESLQDSNVFFSRHGITKRADSHISYVQFVPVGRERPNLEKIRRWQSSPSLRTPSRDRRSPVRVSPRQVGKGMRRSSPSVPNIEKDPDFFCQGMPLKRPPVMNTKGESPRPCSSLDSKGVVRLRISDCTRFWSHHLSELEPTVRAARKYEQEWRREQAEVAPRYRLSRESLKEHDYRMDYAMRRSEKSTPSPVQIDSRRGNEENGAAVRFLDKETKEDIAMNEKELSAKLHYNSRTSSETEDYRDMDLDAVRNGLINPKSDRDAKCDKETKQEEDFSSFNAAKVALVAKMHDLQDFISKTTGEADGPKEPPSPRRGLQKRSTRSNGAPLRSLLNKLPSDFIMGHVGCHGDCGQCFQAALMPEGMEDSANNK</sequence>
<organism>
    <name type="scientific">Branchiostoma floridae</name>
    <name type="common">Florida lancelet</name>
    <name type="synonym">Amphioxus</name>
    <dbReference type="NCBI Taxonomy" id="7739"/>
    <lineage>
        <taxon>Eukaryota</taxon>
        <taxon>Metazoa</taxon>
        <taxon>Chordata</taxon>
        <taxon>Cephalochordata</taxon>
        <taxon>Leptocardii</taxon>
        <taxon>Amphioxiformes</taxon>
        <taxon>Branchiostomatidae</taxon>
        <taxon>Branchiostoma</taxon>
    </lineage>
</organism>
<evidence type="ECO:0000313" key="2">
    <source>
        <dbReference type="EMBL" id="EEN46405.1"/>
    </source>
</evidence>
<feature type="compositionally biased region" description="Basic and acidic residues" evidence="1">
    <location>
        <begin position="285"/>
        <end position="300"/>
    </location>
</feature>
<feature type="region of interest" description="Disordered" evidence="1">
    <location>
        <begin position="325"/>
        <end position="356"/>
    </location>
</feature>
<reference evidence="2" key="1">
    <citation type="journal article" date="2008" name="Nature">
        <title>The amphioxus genome and the evolution of the chordate karyotype.</title>
        <authorList>
            <consortium name="US DOE Joint Genome Institute (JGI-PGF)"/>
            <person name="Putnam N.H."/>
            <person name="Butts T."/>
            <person name="Ferrier D.E.K."/>
            <person name="Furlong R.F."/>
            <person name="Hellsten U."/>
            <person name="Kawashima T."/>
            <person name="Robinson-Rechavi M."/>
            <person name="Shoguchi E."/>
            <person name="Terry A."/>
            <person name="Yu J.-K."/>
            <person name="Benito-Gutierrez E.L."/>
            <person name="Dubchak I."/>
            <person name="Garcia-Fernandez J."/>
            <person name="Gibson-Brown J.J."/>
            <person name="Grigoriev I.V."/>
            <person name="Horton A.C."/>
            <person name="de Jong P.J."/>
            <person name="Jurka J."/>
            <person name="Kapitonov V.V."/>
            <person name="Kohara Y."/>
            <person name="Kuroki Y."/>
            <person name="Lindquist E."/>
            <person name="Lucas S."/>
            <person name="Osoegawa K."/>
            <person name="Pennacchio L.A."/>
            <person name="Salamov A.A."/>
            <person name="Satou Y."/>
            <person name="Sauka-Spengler T."/>
            <person name="Schmutz J."/>
            <person name="Shin-I T."/>
            <person name="Toyoda A."/>
            <person name="Bronner-Fraser M."/>
            <person name="Fujiyama A."/>
            <person name="Holland L.Z."/>
            <person name="Holland P.W.H."/>
            <person name="Satoh N."/>
            <person name="Rokhsar D.S."/>
        </authorList>
    </citation>
    <scope>NUCLEOTIDE SEQUENCE [LARGE SCALE GENOMIC DNA]</scope>
    <source>
        <strain evidence="2">S238N-H82</strain>
        <tissue evidence="2">Testes</tissue>
    </source>
</reference>
<evidence type="ECO:0000256" key="1">
    <source>
        <dbReference type="SAM" id="MobiDB-lite"/>
    </source>
</evidence>
<protein>
    <submittedName>
        <fullName evidence="2">Uncharacterized protein</fullName>
    </submittedName>
</protein>
<feature type="region of interest" description="Disordered" evidence="1">
    <location>
        <begin position="279"/>
        <end position="300"/>
    </location>
</feature>
<accession>C3ZME9</accession>
<dbReference type="InParanoid" id="C3ZME9"/>
<dbReference type="EMBL" id="GG666644">
    <property type="protein sequence ID" value="EEN46405.1"/>
    <property type="molecule type" value="Genomic_DNA"/>
</dbReference>
<proteinExistence type="predicted"/>
<name>C3ZME9_BRAFL</name>
<feature type="region of interest" description="Disordered" evidence="1">
    <location>
        <begin position="70"/>
        <end position="115"/>
    </location>
</feature>
<dbReference type="AlphaFoldDB" id="C3ZME9"/>